<dbReference type="EMBL" id="LGST01000008">
    <property type="protein sequence ID" value="KNE01651.1"/>
    <property type="molecule type" value="Genomic_DNA"/>
</dbReference>
<accession>A0A0L0P6J9</accession>
<comment type="caution">
    <text evidence="1">The sequence shown here is derived from an EMBL/GenBank/DDBJ whole genome shotgun (WGS) entry which is preliminary data.</text>
</comment>
<dbReference type="AlphaFoldDB" id="A0A0L0P6J9"/>
<sequence>MKHTSRPQLIERKLPKVLLYHEALTWLASGQAVTAVAQVPLAARDENILQ</sequence>
<gene>
    <name evidence="1" type="ORF">QG37_00985</name>
</gene>
<protein>
    <submittedName>
        <fullName evidence="1">Uncharacterized protein</fullName>
    </submittedName>
</protein>
<evidence type="ECO:0000313" key="2">
    <source>
        <dbReference type="Proteomes" id="UP000037122"/>
    </source>
</evidence>
<reference evidence="2" key="1">
    <citation type="journal article" date="2015" name="BMC Genomics">
        <title>Draft genome of a commonly misdiagnosed multidrug resistant pathogen Candida auris.</title>
        <authorList>
            <person name="Chatterjee S."/>
            <person name="Alampalli S.V."/>
            <person name="Nageshan R.K."/>
            <person name="Chettiar S.T."/>
            <person name="Joshi S."/>
            <person name="Tatu U.S."/>
        </authorList>
    </citation>
    <scope>NUCLEOTIDE SEQUENCE [LARGE SCALE GENOMIC DNA]</scope>
    <source>
        <strain evidence="2">6684</strain>
    </source>
</reference>
<name>A0A0L0P6J9_CANAR</name>
<dbReference type="VEuPathDB" id="FungiDB:QG37_00985"/>
<organism evidence="1 2">
    <name type="scientific">Candidozyma auris</name>
    <name type="common">Yeast</name>
    <name type="synonym">Candida auris</name>
    <dbReference type="NCBI Taxonomy" id="498019"/>
    <lineage>
        <taxon>Eukaryota</taxon>
        <taxon>Fungi</taxon>
        <taxon>Dikarya</taxon>
        <taxon>Ascomycota</taxon>
        <taxon>Saccharomycotina</taxon>
        <taxon>Pichiomycetes</taxon>
        <taxon>Metschnikowiaceae</taxon>
        <taxon>Candidozyma</taxon>
    </lineage>
</organism>
<evidence type="ECO:0000313" key="1">
    <source>
        <dbReference type="EMBL" id="KNE01651.1"/>
    </source>
</evidence>
<dbReference type="Proteomes" id="UP000037122">
    <property type="component" value="Unassembled WGS sequence"/>
</dbReference>
<proteinExistence type="predicted"/>